<evidence type="ECO:0000256" key="2">
    <source>
        <dbReference type="RuleBase" id="RU361268"/>
    </source>
</evidence>
<evidence type="ECO:0000313" key="5">
    <source>
        <dbReference type="EMBL" id="CAD9349529.1"/>
    </source>
</evidence>
<dbReference type="FunFam" id="1.10.1820.10:FF:000008">
    <property type="entry name" value="Casein kinase II subunit beta"/>
    <property type="match status" value="1"/>
</dbReference>
<comment type="subunit">
    <text evidence="2">Tetramer of two alpha and two beta subunits.</text>
</comment>
<dbReference type="InterPro" id="IPR016149">
    <property type="entry name" value="Casein_kin_II_reg-sub_N"/>
</dbReference>
<sequence length="391" mass="41553">MAYNEDSSASGHDEPWIQWFCGLKGHEMFCEVERSYIEDGFNLYGLRACVSNFSDCLDLILDRIGPDDSDDSHLTQSACTLYGLIHARYIITAHGLDAMYNKYAAKEFGTCPLVQCNGQPVLPVGLKDEMGADSVKIFCPKCQCVYHPPPIRSRSSHHGPGNSGGGSGAVDGAAFGTTFPHLFLMTFNNLVPDRISPDSAYVPRVFGFRVHQSARQRSGCGGAGSAAFSSSAIPQANNNRRAIATHHAAPPATNANVPTNNRAPQPGEGPAQHEQQDKAPINPAAVGLPNQLSLPQQDDKSKNVVMSVTKGINKKGTKGTHEVAVKVDGGSGGIDSNIKVLDGGGEKQETGHAKRKSKISTTGDGTKNGGGSNENLTNKSKRQKRPSNGVT</sequence>
<evidence type="ECO:0000313" key="4">
    <source>
        <dbReference type="EMBL" id="CAD9349528.1"/>
    </source>
</evidence>
<dbReference type="GO" id="GO:0019887">
    <property type="term" value="F:protein kinase regulator activity"/>
    <property type="evidence" value="ECO:0007669"/>
    <property type="project" value="InterPro"/>
</dbReference>
<name>A0A6V2DES1_9STRA</name>
<dbReference type="FunFam" id="2.20.25.20:FF:000001">
    <property type="entry name" value="Casein kinase II subunit beta"/>
    <property type="match status" value="1"/>
</dbReference>
<evidence type="ECO:0000256" key="3">
    <source>
        <dbReference type="SAM" id="MobiDB-lite"/>
    </source>
</evidence>
<protein>
    <recommendedName>
        <fullName evidence="2">Casein kinase II subunit beta</fullName>
        <shortName evidence="2">CK II beta</shortName>
    </recommendedName>
</protein>
<feature type="region of interest" description="Disordered" evidence="3">
    <location>
        <begin position="248"/>
        <end position="302"/>
    </location>
</feature>
<dbReference type="GO" id="GO:0005737">
    <property type="term" value="C:cytoplasm"/>
    <property type="evidence" value="ECO:0007669"/>
    <property type="project" value="TreeGrafter"/>
</dbReference>
<organism evidence="4">
    <name type="scientific">Ditylum brightwellii</name>
    <dbReference type="NCBI Taxonomy" id="49249"/>
    <lineage>
        <taxon>Eukaryota</taxon>
        <taxon>Sar</taxon>
        <taxon>Stramenopiles</taxon>
        <taxon>Ochrophyta</taxon>
        <taxon>Bacillariophyta</taxon>
        <taxon>Mediophyceae</taxon>
        <taxon>Lithodesmiophycidae</taxon>
        <taxon>Lithodesmiales</taxon>
        <taxon>Lithodesmiaceae</taxon>
        <taxon>Ditylum</taxon>
    </lineage>
</organism>
<dbReference type="Pfam" id="PF01214">
    <property type="entry name" value="CK_II_beta"/>
    <property type="match status" value="1"/>
</dbReference>
<evidence type="ECO:0000256" key="1">
    <source>
        <dbReference type="ARBA" id="ARBA00006941"/>
    </source>
</evidence>
<comment type="similarity">
    <text evidence="1 2">Belongs to the casein kinase 2 subunit beta family.</text>
</comment>
<dbReference type="PANTHER" id="PTHR11740:SF0">
    <property type="entry name" value="CASEIN KINASE II SUBUNIT BETA"/>
    <property type="match status" value="1"/>
</dbReference>
<dbReference type="EMBL" id="HBGN01032474">
    <property type="protein sequence ID" value="CAD9349528.1"/>
    <property type="molecule type" value="Transcribed_RNA"/>
</dbReference>
<accession>A0A6V2DES1</accession>
<dbReference type="EMBL" id="HBGN01032475">
    <property type="protein sequence ID" value="CAD9349529.1"/>
    <property type="molecule type" value="Transcribed_RNA"/>
</dbReference>
<proteinExistence type="inferred from homology"/>
<dbReference type="PRINTS" id="PR00472">
    <property type="entry name" value="CASNKINASEII"/>
</dbReference>
<dbReference type="PANTHER" id="PTHR11740">
    <property type="entry name" value="CASEIN KINASE II SUBUNIT BETA"/>
    <property type="match status" value="1"/>
</dbReference>
<dbReference type="InterPro" id="IPR035991">
    <property type="entry name" value="Casein_kinase_II_beta-like"/>
</dbReference>
<dbReference type="GO" id="GO:0005956">
    <property type="term" value="C:protein kinase CK2 complex"/>
    <property type="evidence" value="ECO:0007669"/>
    <property type="project" value="UniProtKB-UniRule"/>
</dbReference>
<dbReference type="Gene3D" id="2.20.25.20">
    <property type="match status" value="1"/>
</dbReference>
<dbReference type="PROSITE" id="PS01101">
    <property type="entry name" value="CK2_BETA"/>
    <property type="match status" value="1"/>
</dbReference>
<dbReference type="Gene3D" id="1.10.1820.10">
    <property type="entry name" value="protein kinase ck2 holoenzyme, chain C, domain 1"/>
    <property type="match status" value="1"/>
</dbReference>
<gene>
    <name evidence="4" type="ORF">DBRI1063_LOCUS20988</name>
    <name evidence="5" type="ORF">DBRI1063_LOCUS20989</name>
</gene>
<dbReference type="InterPro" id="IPR000704">
    <property type="entry name" value="Casein_kinase_II_reg-sub"/>
</dbReference>
<reference evidence="4" key="1">
    <citation type="submission" date="2021-01" db="EMBL/GenBank/DDBJ databases">
        <authorList>
            <person name="Corre E."/>
            <person name="Pelletier E."/>
            <person name="Niang G."/>
            <person name="Scheremetjew M."/>
            <person name="Finn R."/>
            <person name="Kale V."/>
            <person name="Holt S."/>
            <person name="Cochrane G."/>
            <person name="Meng A."/>
            <person name="Brown T."/>
            <person name="Cohen L."/>
        </authorList>
    </citation>
    <scope>NUCLEOTIDE SEQUENCE</scope>
    <source>
        <strain evidence="4">Pop2</strain>
    </source>
</reference>
<dbReference type="SMART" id="SM01085">
    <property type="entry name" value="CK_II_beta"/>
    <property type="match status" value="1"/>
</dbReference>
<dbReference type="AlphaFoldDB" id="A0A6V2DES1"/>
<feature type="compositionally biased region" description="Low complexity" evidence="3">
    <location>
        <begin position="248"/>
        <end position="264"/>
    </location>
</feature>
<feature type="region of interest" description="Disordered" evidence="3">
    <location>
        <begin position="328"/>
        <end position="391"/>
    </location>
</feature>
<dbReference type="SUPFAM" id="SSF57798">
    <property type="entry name" value="Casein kinase II beta subunit"/>
    <property type="match status" value="1"/>
</dbReference>